<dbReference type="InterPro" id="IPR000863">
    <property type="entry name" value="Sulfotransferase_dom"/>
</dbReference>
<dbReference type="EMBL" id="CYSR01000010">
    <property type="protein sequence ID" value="CUH98699.1"/>
    <property type="molecule type" value="Genomic_DNA"/>
</dbReference>
<reference evidence="4 5" key="1">
    <citation type="submission" date="2015-09" db="EMBL/GenBank/DDBJ databases">
        <authorList>
            <consortium name="Swine Surveillance"/>
        </authorList>
    </citation>
    <scope>NUCLEOTIDE SEQUENCE [LARGE SCALE GENOMIC DNA]</scope>
    <source>
        <strain evidence="4 5">CECT 8399</strain>
    </source>
</reference>
<feature type="domain" description="Sulfotransferase" evidence="3">
    <location>
        <begin position="3"/>
        <end position="201"/>
    </location>
</feature>
<dbReference type="SUPFAM" id="SSF52540">
    <property type="entry name" value="P-loop containing nucleoside triphosphate hydrolases"/>
    <property type="match status" value="1"/>
</dbReference>
<dbReference type="RefSeq" id="WP_058284905.1">
    <property type="nucleotide sequence ID" value="NZ_CYSR01000010.1"/>
</dbReference>
<dbReference type="Gene3D" id="3.40.50.300">
    <property type="entry name" value="P-loop containing nucleotide triphosphate hydrolases"/>
    <property type="match status" value="1"/>
</dbReference>
<name>A0A0P1HNJ6_9RHOB</name>
<dbReference type="GO" id="GO:0008146">
    <property type="term" value="F:sulfotransferase activity"/>
    <property type="evidence" value="ECO:0007669"/>
    <property type="project" value="InterPro"/>
</dbReference>
<dbReference type="InterPro" id="IPR037359">
    <property type="entry name" value="NST/OST"/>
</dbReference>
<keyword evidence="1 4" id="KW-0808">Transferase</keyword>
<accession>A0A0P1HNJ6</accession>
<evidence type="ECO:0000256" key="1">
    <source>
        <dbReference type="ARBA" id="ARBA00022679"/>
    </source>
</evidence>
<gene>
    <name evidence="4" type="ORF">PHA8399_00814</name>
</gene>
<dbReference type="InterPro" id="IPR027417">
    <property type="entry name" value="P-loop_NTPase"/>
</dbReference>
<dbReference type="Pfam" id="PF00685">
    <property type="entry name" value="Sulfotransfer_1"/>
    <property type="match status" value="1"/>
</dbReference>
<sequence length="288" mass="33254">MKPNFIIAGAPKSATSWLVNALKRHPDTYLPRSELHFFNIKENYARGFDWYCGKFDPGKGRRAIGEKTPNYMWITPAPHKSRFGTHLPDIHKAIHRLLPDVKLIFVLRDPVDRLVSAFNHYRRSGQFSPYWDLEDVVFGRKAHLGDKYGLIDMGLYAKHLEAYYQLFDRSRLKVIITETDIKGAADKTLMEICRFLDIDPGHPEMDPGKEVNPFDPIRVSQAYLNYLNPFPNVKSLKRGARFASKILRGPPLKKYVPDENVLKQIAGIYAKPNQKLFTLIGRQDVDWK</sequence>
<dbReference type="PANTHER" id="PTHR10605:SF56">
    <property type="entry name" value="BIFUNCTIONAL HEPARAN SULFATE N-DEACETYLASE_N-SULFOTRANSFERASE"/>
    <property type="match status" value="1"/>
</dbReference>
<organism evidence="4 5">
    <name type="scientific">Leisingera aquaemixtae</name>
    <dbReference type="NCBI Taxonomy" id="1396826"/>
    <lineage>
        <taxon>Bacteria</taxon>
        <taxon>Pseudomonadati</taxon>
        <taxon>Pseudomonadota</taxon>
        <taxon>Alphaproteobacteria</taxon>
        <taxon>Rhodobacterales</taxon>
        <taxon>Roseobacteraceae</taxon>
        <taxon>Leisingera</taxon>
    </lineage>
</organism>
<protein>
    <submittedName>
        <fullName evidence="4">Sulfotransferase domain protein</fullName>
    </submittedName>
</protein>
<dbReference type="STRING" id="1396826.PHA8399_00814"/>
<evidence type="ECO:0000256" key="2">
    <source>
        <dbReference type="ARBA" id="ARBA00023180"/>
    </source>
</evidence>
<evidence type="ECO:0000313" key="4">
    <source>
        <dbReference type="EMBL" id="CUH98699.1"/>
    </source>
</evidence>
<dbReference type="PANTHER" id="PTHR10605">
    <property type="entry name" value="HEPARAN SULFATE SULFOTRANSFERASE"/>
    <property type="match status" value="1"/>
</dbReference>
<proteinExistence type="predicted"/>
<evidence type="ECO:0000259" key="3">
    <source>
        <dbReference type="Pfam" id="PF00685"/>
    </source>
</evidence>
<keyword evidence="2" id="KW-0325">Glycoprotein</keyword>
<dbReference type="AlphaFoldDB" id="A0A0P1HNJ6"/>
<dbReference type="Proteomes" id="UP000051326">
    <property type="component" value="Unassembled WGS sequence"/>
</dbReference>
<evidence type="ECO:0000313" key="5">
    <source>
        <dbReference type="Proteomes" id="UP000051326"/>
    </source>
</evidence>